<keyword evidence="3" id="KW-1185">Reference proteome</keyword>
<accession>X6MT80</accession>
<feature type="non-terminal residue" evidence="2">
    <location>
        <position position="171"/>
    </location>
</feature>
<evidence type="ECO:0000313" key="2">
    <source>
        <dbReference type="EMBL" id="ETO17198.1"/>
    </source>
</evidence>
<evidence type="ECO:0000313" key="3">
    <source>
        <dbReference type="Proteomes" id="UP000023152"/>
    </source>
</evidence>
<evidence type="ECO:0000256" key="1">
    <source>
        <dbReference type="SAM" id="MobiDB-lite"/>
    </source>
</evidence>
<sequence>MYFGMRYLNDPTDIVSKSVRNKPKYKHLQYVVNKLNENKEVTKYIGQLKSVKVSKLTPADRSNYRTRYVTELWAECTGGQPATDITGLHFATNEEDESPSETAELDSNLSKSKRKKPKKEETAIVRILLCYGEERSLAELKHIEMQLDDDILKLEILEKDLSALSLFIHTY</sequence>
<dbReference type="EMBL" id="ASPP01017113">
    <property type="protein sequence ID" value="ETO17198.1"/>
    <property type="molecule type" value="Genomic_DNA"/>
</dbReference>
<gene>
    <name evidence="2" type="ORF">RFI_20132</name>
</gene>
<feature type="region of interest" description="Disordered" evidence="1">
    <location>
        <begin position="93"/>
        <end position="115"/>
    </location>
</feature>
<dbReference type="AlphaFoldDB" id="X6MT80"/>
<organism evidence="2 3">
    <name type="scientific">Reticulomyxa filosa</name>
    <dbReference type="NCBI Taxonomy" id="46433"/>
    <lineage>
        <taxon>Eukaryota</taxon>
        <taxon>Sar</taxon>
        <taxon>Rhizaria</taxon>
        <taxon>Retaria</taxon>
        <taxon>Foraminifera</taxon>
        <taxon>Monothalamids</taxon>
        <taxon>Reticulomyxidae</taxon>
        <taxon>Reticulomyxa</taxon>
    </lineage>
</organism>
<proteinExistence type="predicted"/>
<name>X6MT80_RETFI</name>
<comment type="caution">
    <text evidence="2">The sequence shown here is derived from an EMBL/GenBank/DDBJ whole genome shotgun (WGS) entry which is preliminary data.</text>
</comment>
<protein>
    <submittedName>
        <fullName evidence="2">Uncharacterized protein</fullName>
    </submittedName>
</protein>
<dbReference type="Proteomes" id="UP000023152">
    <property type="component" value="Unassembled WGS sequence"/>
</dbReference>
<reference evidence="2 3" key="1">
    <citation type="journal article" date="2013" name="Curr. Biol.">
        <title>The Genome of the Foraminiferan Reticulomyxa filosa.</title>
        <authorList>
            <person name="Glockner G."/>
            <person name="Hulsmann N."/>
            <person name="Schleicher M."/>
            <person name="Noegel A.A."/>
            <person name="Eichinger L."/>
            <person name="Gallinger C."/>
            <person name="Pawlowski J."/>
            <person name="Sierra R."/>
            <person name="Euteneuer U."/>
            <person name="Pillet L."/>
            <person name="Moustafa A."/>
            <person name="Platzer M."/>
            <person name="Groth M."/>
            <person name="Szafranski K."/>
            <person name="Schliwa M."/>
        </authorList>
    </citation>
    <scope>NUCLEOTIDE SEQUENCE [LARGE SCALE GENOMIC DNA]</scope>
</reference>